<feature type="compositionally biased region" description="Polar residues" evidence="1">
    <location>
        <begin position="180"/>
        <end position="191"/>
    </location>
</feature>
<feature type="domain" description="GBF-interacting protein 1 N-terminal" evidence="2">
    <location>
        <begin position="31"/>
        <end position="96"/>
    </location>
</feature>
<accession>A0A835IQK0</accession>
<evidence type="ECO:0000313" key="4">
    <source>
        <dbReference type="Proteomes" id="UP000631114"/>
    </source>
</evidence>
<feature type="region of interest" description="Disordered" evidence="1">
    <location>
        <begin position="1"/>
        <end position="30"/>
    </location>
</feature>
<feature type="compositionally biased region" description="Basic and acidic residues" evidence="1">
    <location>
        <begin position="90"/>
        <end position="102"/>
    </location>
</feature>
<feature type="region of interest" description="Disordered" evidence="1">
    <location>
        <begin position="90"/>
        <end position="192"/>
    </location>
</feature>
<dbReference type="InterPro" id="IPR009719">
    <property type="entry name" value="GIP1_N"/>
</dbReference>
<dbReference type="EMBL" id="JADFTS010000002">
    <property type="protein sequence ID" value="KAF9621078.1"/>
    <property type="molecule type" value="Genomic_DNA"/>
</dbReference>
<evidence type="ECO:0000259" key="2">
    <source>
        <dbReference type="Pfam" id="PF06972"/>
    </source>
</evidence>
<dbReference type="AlphaFoldDB" id="A0A835IQK0"/>
<feature type="compositionally biased region" description="Low complexity" evidence="1">
    <location>
        <begin position="228"/>
        <end position="241"/>
    </location>
</feature>
<evidence type="ECO:0000313" key="3">
    <source>
        <dbReference type="EMBL" id="KAF9621078.1"/>
    </source>
</evidence>
<dbReference type="CDD" id="cd14279">
    <property type="entry name" value="CUE"/>
    <property type="match status" value="1"/>
</dbReference>
<comment type="caution">
    <text evidence="3">The sequence shown here is derived from an EMBL/GenBank/DDBJ whole genome shotgun (WGS) entry which is preliminary data.</text>
</comment>
<organism evidence="3 4">
    <name type="scientific">Coptis chinensis</name>
    <dbReference type="NCBI Taxonomy" id="261450"/>
    <lineage>
        <taxon>Eukaryota</taxon>
        <taxon>Viridiplantae</taxon>
        <taxon>Streptophyta</taxon>
        <taxon>Embryophyta</taxon>
        <taxon>Tracheophyta</taxon>
        <taxon>Spermatophyta</taxon>
        <taxon>Magnoliopsida</taxon>
        <taxon>Ranunculales</taxon>
        <taxon>Ranunculaceae</taxon>
        <taxon>Coptidoideae</taxon>
        <taxon>Coptis</taxon>
    </lineage>
</organism>
<dbReference type="Proteomes" id="UP000631114">
    <property type="component" value="Unassembled WGS sequence"/>
</dbReference>
<feature type="compositionally biased region" description="Low complexity" evidence="1">
    <location>
        <begin position="166"/>
        <end position="179"/>
    </location>
</feature>
<keyword evidence="4" id="KW-1185">Reference proteome</keyword>
<dbReference type="PANTHER" id="PTHR46445">
    <property type="entry name" value="RNA POLYMERASE II DEGRADATION FACTOR-LIKE PROTEIN (DUF1296)"/>
    <property type="match status" value="1"/>
</dbReference>
<name>A0A835IQK0_9MAGN</name>
<dbReference type="SUPFAM" id="SSF46934">
    <property type="entry name" value="UBA-like"/>
    <property type="match status" value="1"/>
</dbReference>
<feature type="region of interest" description="Disordered" evidence="1">
    <location>
        <begin position="228"/>
        <end position="251"/>
    </location>
</feature>
<sequence length="569" mass="61459">MSNRGKRNSSSSSSSSSSKKEKQGNGAGSCIPKEFMKVVKSMKEIVTNSSEEEIYAVLIECNMDPDEAVQRLLSQGLFLFSYHFHEVKSRREKKKEIKEVSESHSQGLSSGSTPNFVRGGSTGMCTASHSKHTHKDESRSNPMSSSVDSVSRIEETSHLPQSLSSTVAQRQRTATADATKSSQPSAGSQSARLAVSCPLSMADIVKMGTVHDNISGVPVVSTEISYSSQDVQASDASQQSVEHPPSCTSLPEDLTDNVLSWEDAVFQDLEKIQESGISRSQHVHYGEWPLVEQSPSASCPSGLGLSTTSEVYANPSQKSALHAQIANLHLGSHSDEVQVAGDATIDRLRADRVRSDSQTSGQMHISNHSYNIMSPYQHDGHVLNHQKGSREDSHLSGPTYSSAKGVGSLVSSTATNLQQLSLQDGMQVLPAGCAVNISTQLQPPATELPRVSFGTYGSGISATFSRSFPPKAKSDFEEASVSKGASSAGQFDTRNAEYYGHDHLQSTFDRSSVPMQSTFDRSSILRQSTFDRSSVPRTTSSESFEDGLSIYSQLDAAHRHRHAIHDPLP</sequence>
<reference evidence="3 4" key="1">
    <citation type="submission" date="2020-10" db="EMBL/GenBank/DDBJ databases">
        <title>The Coptis chinensis genome and diversification of protoberbering-type alkaloids.</title>
        <authorList>
            <person name="Wang B."/>
            <person name="Shu S."/>
            <person name="Song C."/>
            <person name="Liu Y."/>
        </authorList>
    </citation>
    <scope>NUCLEOTIDE SEQUENCE [LARGE SCALE GENOMIC DNA]</scope>
    <source>
        <strain evidence="3">HL-2020</strain>
        <tissue evidence="3">Leaf</tissue>
    </source>
</reference>
<feature type="compositionally biased region" description="Low complexity" evidence="1">
    <location>
        <begin position="140"/>
        <end position="150"/>
    </location>
</feature>
<protein>
    <recommendedName>
        <fullName evidence="2">GBF-interacting protein 1 N-terminal domain-containing protein</fullName>
    </recommendedName>
</protein>
<dbReference type="OrthoDB" id="753279at2759"/>
<dbReference type="InterPro" id="IPR009060">
    <property type="entry name" value="UBA-like_sf"/>
</dbReference>
<gene>
    <name evidence="3" type="ORF">IFM89_016512</name>
</gene>
<dbReference type="PANTHER" id="PTHR46445:SF3">
    <property type="entry name" value="RNA POLYMERASE II DEGRADATION FACTOR-LIKE PROTEIN (DUF1296)-RELATED"/>
    <property type="match status" value="1"/>
</dbReference>
<dbReference type="Pfam" id="PF06972">
    <property type="entry name" value="GIP1_N"/>
    <property type="match status" value="1"/>
</dbReference>
<evidence type="ECO:0000256" key="1">
    <source>
        <dbReference type="SAM" id="MobiDB-lite"/>
    </source>
</evidence>
<feature type="compositionally biased region" description="Low complexity" evidence="1">
    <location>
        <begin position="103"/>
        <end position="112"/>
    </location>
</feature>
<proteinExistence type="predicted"/>